<comment type="caution">
    <text evidence="7">The sequence shown here is derived from an EMBL/GenBank/DDBJ whole genome shotgun (WGS) entry which is preliminary data.</text>
</comment>
<feature type="domain" description="SRCR" evidence="6">
    <location>
        <begin position="118"/>
        <end position="231"/>
    </location>
</feature>
<sequence length="235" mass="26857">AICHEHVSKVDIKIDEAQEIQLLHDGIWGHICLYTSAPELIGKVLCRQLGEDGTNGQIIQIPRDHKWAQELPVWHQRAQCYGNESHIQQCQHDKPDISFQTVCSATKISTLTCHKIPIILRSNNKALQFGIVEAYIAKRWLPVYRTNQHAVRLICQVIGLDSSYAQLHYVEIQRGSYNLLNYTQFPINIHCKGTEHTLEECQIKLTYMSFSGTWGMDSDLYSTKLAGVRCPKLEN</sequence>
<feature type="disulfide bond" evidence="5">
    <location>
        <begin position="80"/>
        <end position="90"/>
    </location>
</feature>
<keyword evidence="8" id="KW-1185">Reference proteome</keyword>
<evidence type="ECO:0000256" key="2">
    <source>
        <dbReference type="ARBA" id="ARBA00022737"/>
    </source>
</evidence>
<dbReference type="InterPro" id="IPR036772">
    <property type="entry name" value="SRCR-like_dom_sf"/>
</dbReference>
<reference evidence="7" key="1">
    <citation type="submission" date="2022-03" db="EMBL/GenBank/DDBJ databases">
        <authorList>
            <person name="Martin C."/>
        </authorList>
    </citation>
    <scope>NUCLEOTIDE SEQUENCE</scope>
</reference>
<accession>A0A8S4NP90</accession>
<evidence type="ECO:0000313" key="7">
    <source>
        <dbReference type="EMBL" id="CAH1782150.1"/>
    </source>
</evidence>
<feature type="non-terminal residue" evidence="7">
    <location>
        <position position="1"/>
    </location>
</feature>
<dbReference type="SUPFAM" id="SSF56487">
    <property type="entry name" value="SRCR-like"/>
    <property type="match status" value="2"/>
</dbReference>
<feature type="disulfide bond" evidence="5">
    <location>
        <begin position="191"/>
        <end position="201"/>
    </location>
</feature>
<dbReference type="Gene3D" id="3.10.250.10">
    <property type="entry name" value="SRCR-like domain"/>
    <property type="match status" value="2"/>
</dbReference>
<evidence type="ECO:0000256" key="4">
    <source>
        <dbReference type="ARBA" id="ARBA00023180"/>
    </source>
</evidence>
<dbReference type="EMBL" id="CAIIXF020000004">
    <property type="protein sequence ID" value="CAH1782150.1"/>
    <property type="molecule type" value="Genomic_DNA"/>
</dbReference>
<evidence type="ECO:0000256" key="1">
    <source>
        <dbReference type="ARBA" id="ARBA00022729"/>
    </source>
</evidence>
<keyword evidence="2" id="KW-0677">Repeat</keyword>
<evidence type="ECO:0000256" key="5">
    <source>
        <dbReference type="PROSITE-ProRule" id="PRU00196"/>
    </source>
</evidence>
<dbReference type="PANTHER" id="PTHR19331:SF465">
    <property type="entry name" value="EGG PEPTIDE SPERACT RECEPTOR"/>
    <property type="match status" value="1"/>
</dbReference>
<keyword evidence="1" id="KW-0732">Signal</keyword>
<feature type="domain" description="SRCR" evidence="6">
    <location>
        <begin position="20"/>
        <end position="114"/>
    </location>
</feature>
<feature type="non-terminal residue" evidence="7">
    <location>
        <position position="235"/>
    </location>
</feature>
<keyword evidence="4" id="KW-0325">Glycoprotein</keyword>
<dbReference type="InterPro" id="IPR001190">
    <property type="entry name" value="SRCR"/>
</dbReference>
<comment type="caution">
    <text evidence="5">Lacks conserved residue(s) required for the propagation of feature annotation.</text>
</comment>
<dbReference type="PANTHER" id="PTHR19331">
    <property type="entry name" value="SCAVENGER RECEPTOR DOMAIN-CONTAINING"/>
    <property type="match status" value="1"/>
</dbReference>
<proteinExistence type="predicted"/>
<evidence type="ECO:0000259" key="6">
    <source>
        <dbReference type="PROSITE" id="PS50287"/>
    </source>
</evidence>
<dbReference type="Proteomes" id="UP000749559">
    <property type="component" value="Unassembled WGS sequence"/>
</dbReference>
<evidence type="ECO:0000256" key="3">
    <source>
        <dbReference type="ARBA" id="ARBA00023157"/>
    </source>
</evidence>
<dbReference type="PROSITE" id="PS50287">
    <property type="entry name" value="SRCR_2"/>
    <property type="match status" value="2"/>
</dbReference>
<keyword evidence="3 5" id="KW-1015">Disulfide bond</keyword>
<dbReference type="GO" id="GO:0016020">
    <property type="term" value="C:membrane"/>
    <property type="evidence" value="ECO:0007669"/>
    <property type="project" value="InterPro"/>
</dbReference>
<evidence type="ECO:0000313" key="8">
    <source>
        <dbReference type="Proteomes" id="UP000749559"/>
    </source>
</evidence>
<dbReference type="AlphaFoldDB" id="A0A8S4NP90"/>
<gene>
    <name evidence="7" type="ORF">OFUS_LOCUS8629</name>
</gene>
<protein>
    <recommendedName>
        <fullName evidence="6">SRCR domain-containing protein</fullName>
    </recommendedName>
</protein>
<name>A0A8S4NP90_OWEFU</name>
<dbReference type="Pfam" id="PF00530">
    <property type="entry name" value="SRCR"/>
    <property type="match status" value="1"/>
</dbReference>
<organism evidence="7 8">
    <name type="scientific">Owenia fusiformis</name>
    <name type="common">Polychaete worm</name>
    <dbReference type="NCBI Taxonomy" id="6347"/>
    <lineage>
        <taxon>Eukaryota</taxon>
        <taxon>Metazoa</taxon>
        <taxon>Spiralia</taxon>
        <taxon>Lophotrochozoa</taxon>
        <taxon>Annelida</taxon>
        <taxon>Polychaeta</taxon>
        <taxon>Sedentaria</taxon>
        <taxon>Canalipalpata</taxon>
        <taxon>Sabellida</taxon>
        <taxon>Oweniida</taxon>
        <taxon>Oweniidae</taxon>
        <taxon>Owenia</taxon>
    </lineage>
</organism>